<keyword evidence="4" id="KW-0805">Transcription regulation</keyword>
<keyword evidence="6" id="KW-0863">Zinc-finger</keyword>
<protein>
    <recommendedName>
        <fullName evidence="2">RING-type E3 ubiquitin transferase</fullName>
        <ecNumber evidence="2">2.3.2.27</ecNumber>
    </recommendedName>
</protein>
<keyword evidence="5" id="KW-0804">Transcription</keyword>
<dbReference type="PANTHER" id="PTHR46077:SF1">
    <property type="entry name" value="TOP1 BINDING ARGININE_SERINE RICH PROTEIN, E3 UBIQUITIN LIGASE"/>
    <property type="match status" value="1"/>
</dbReference>
<comment type="catalytic activity">
    <reaction evidence="1">
        <text>S-ubiquitinyl-[E2 ubiquitin-conjugating enzyme]-L-cysteine + [acceptor protein]-L-lysine = [E2 ubiquitin-conjugating enzyme]-L-cysteine + N(6)-ubiquitinyl-[acceptor protein]-L-lysine.</text>
        <dbReference type="EC" id="2.3.2.27"/>
    </reaction>
</comment>
<keyword evidence="6" id="KW-0479">Metal-binding</keyword>
<reference evidence="9 10" key="1">
    <citation type="journal article" date="2013" name="Chin. Sci. Bull.">
        <title>Genome survey uncovers the secrets of sex and lifestyle in caterpillar fungus.</title>
        <authorList>
            <person name="Hu X."/>
            <person name="Zhang Y."/>
            <person name="Xiao G."/>
            <person name="Zheng P."/>
            <person name="Xia Y."/>
            <person name="Zhang X."/>
            <person name="St Leger R.J."/>
            <person name="Liu X."/>
            <person name="Wang C."/>
        </authorList>
    </citation>
    <scope>NUCLEOTIDE SEQUENCE [LARGE SCALE GENOMIC DNA]</scope>
    <source>
        <strain evidence="10">Co18 / CGMCC 3.14243</strain>
        <tissue evidence="9">Fruit-body</tissue>
    </source>
</reference>
<dbReference type="GO" id="GO:0008270">
    <property type="term" value="F:zinc ion binding"/>
    <property type="evidence" value="ECO:0007669"/>
    <property type="project" value="UniProtKB-KW"/>
</dbReference>
<dbReference type="eggNOG" id="KOG0800">
    <property type="taxonomic scope" value="Eukaryota"/>
</dbReference>
<feature type="compositionally biased region" description="Basic and acidic residues" evidence="7">
    <location>
        <begin position="329"/>
        <end position="339"/>
    </location>
</feature>
<dbReference type="GO" id="GO:0006513">
    <property type="term" value="P:protein monoubiquitination"/>
    <property type="evidence" value="ECO:0007669"/>
    <property type="project" value="TreeGrafter"/>
</dbReference>
<keyword evidence="6" id="KW-0862">Zinc</keyword>
<evidence type="ECO:0000256" key="6">
    <source>
        <dbReference type="PROSITE-ProRule" id="PRU00175"/>
    </source>
</evidence>
<name>T5ANT0_OPHSC</name>
<feature type="region of interest" description="Disordered" evidence="7">
    <location>
        <begin position="295"/>
        <end position="347"/>
    </location>
</feature>
<organism evidence="9 10">
    <name type="scientific">Ophiocordyceps sinensis (strain Co18 / CGMCC 3.14243)</name>
    <name type="common">Yarsagumba caterpillar fungus</name>
    <name type="synonym">Hirsutella sinensis</name>
    <dbReference type="NCBI Taxonomy" id="911162"/>
    <lineage>
        <taxon>Eukaryota</taxon>
        <taxon>Fungi</taxon>
        <taxon>Dikarya</taxon>
        <taxon>Ascomycota</taxon>
        <taxon>Pezizomycotina</taxon>
        <taxon>Sordariomycetes</taxon>
        <taxon>Hypocreomycetidae</taxon>
        <taxon>Hypocreales</taxon>
        <taxon>Ophiocordycipitaceae</taxon>
        <taxon>Ophiocordyceps</taxon>
    </lineage>
</organism>
<feature type="region of interest" description="Disordered" evidence="7">
    <location>
        <begin position="115"/>
        <end position="137"/>
    </location>
</feature>
<feature type="region of interest" description="Disordered" evidence="7">
    <location>
        <begin position="359"/>
        <end position="414"/>
    </location>
</feature>
<proteinExistence type="predicted"/>
<gene>
    <name evidence="9" type="ORF">OCS_00080</name>
</gene>
<keyword evidence="3" id="KW-0808">Transferase</keyword>
<dbReference type="GO" id="GO:0000209">
    <property type="term" value="P:protein polyubiquitination"/>
    <property type="evidence" value="ECO:0007669"/>
    <property type="project" value="TreeGrafter"/>
</dbReference>
<evidence type="ECO:0000313" key="9">
    <source>
        <dbReference type="EMBL" id="EQL04244.1"/>
    </source>
</evidence>
<evidence type="ECO:0000256" key="4">
    <source>
        <dbReference type="ARBA" id="ARBA00023015"/>
    </source>
</evidence>
<dbReference type="PROSITE" id="PS50089">
    <property type="entry name" value="ZF_RING_2"/>
    <property type="match status" value="1"/>
</dbReference>
<evidence type="ECO:0000313" key="10">
    <source>
        <dbReference type="Proteomes" id="UP000019374"/>
    </source>
</evidence>
<dbReference type="EMBL" id="KE652174">
    <property type="protein sequence ID" value="EQL04244.1"/>
    <property type="molecule type" value="Genomic_DNA"/>
</dbReference>
<feature type="compositionally biased region" description="Basic and acidic residues" evidence="7">
    <location>
        <begin position="385"/>
        <end position="398"/>
    </location>
</feature>
<evidence type="ECO:0000256" key="3">
    <source>
        <dbReference type="ARBA" id="ARBA00022679"/>
    </source>
</evidence>
<dbReference type="PANTHER" id="PTHR46077">
    <property type="entry name" value="E3 UBIQUITIN-PROTEIN LIGASE TOPORS"/>
    <property type="match status" value="1"/>
</dbReference>
<dbReference type="OrthoDB" id="21204at2759"/>
<dbReference type="GO" id="GO:0061630">
    <property type="term" value="F:ubiquitin protein ligase activity"/>
    <property type="evidence" value="ECO:0007669"/>
    <property type="project" value="UniProtKB-EC"/>
</dbReference>
<evidence type="ECO:0000256" key="2">
    <source>
        <dbReference type="ARBA" id="ARBA00012483"/>
    </source>
</evidence>
<dbReference type="EC" id="2.3.2.27" evidence="2"/>
<dbReference type="Pfam" id="PF13639">
    <property type="entry name" value="zf-RING_2"/>
    <property type="match status" value="1"/>
</dbReference>
<evidence type="ECO:0000256" key="5">
    <source>
        <dbReference type="ARBA" id="ARBA00023163"/>
    </source>
</evidence>
<evidence type="ECO:0000256" key="7">
    <source>
        <dbReference type="SAM" id="MobiDB-lite"/>
    </source>
</evidence>
<dbReference type="AlphaFoldDB" id="T5ANT0"/>
<accession>T5ANT0</accession>
<evidence type="ECO:0000259" key="8">
    <source>
        <dbReference type="PROSITE" id="PS50089"/>
    </source>
</evidence>
<dbReference type="Proteomes" id="UP000019374">
    <property type="component" value="Unassembled WGS sequence"/>
</dbReference>
<dbReference type="SUPFAM" id="SSF57850">
    <property type="entry name" value="RING/U-box"/>
    <property type="match status" value="1"/>
</dbReference>
<dbReference type="InterPro" id="IPR013083">
    <property type="entry name" value="Znf_RING/FYVE/PHD"/>
</dbReference>
<feature type="domain" description="RING-type" evidence="8">
    <location>
        <begin position="34"/>
        <end position="76"/>
    </location>
</feature>
<dbReference type="HOGENOM" id="CLU_050242_0_1_1"/>
<dbReference type="InterPro" id="IPR001841">
    <property type="entry name" value="Znf_RING"/>
</dbReference>
<dbReference type="SMART" id="SM00184">
    <property type="entry name" value="RING"/>
    <property type="match status" value="1"/>
</dbReference>
<sequence length="414" mass="46971">MDPVPPWVLDRQSRLERQRLDGEYGANMENEGHCVVCLDALAVPCQLLPCGHRNFHYACVHLWLLESPSRMCPICKASVSRAVHGPADGQQTHEYGPLDMTLVPPARPNMPPERAVQPPLNTAPQFGRARARPRRTRADRVEPAGLAFRRDVYRHLRYSMHVGSNPVSRYRELMRDSFRHNEELQRRARTFLRRDLRVFSWLTTPDVDNIMPHAGESPQSFQDRRRATTVERLLGHILWLLQHFELRGSDGSVEEVVTTHLGRENTRLLLHELHSFLRSPYLTLEDWDRAVQYPDSSQSRSVGFDEIGGPGPLTGHRAADQRSAPNRFRGRDRQRRGPELARAGPGRLNAFASRSRWGSARDPYFDATPGDSSLRSPGSGVQVDDAPRQRQDHGEEAPPRLASSVVNLCGPTKR</sequence>
<dbReference type="Gene3D" id="3.30.40.10">
    <property type="entry name" value="Zinc/RING finger domain, C3HC4 (zinc finger)"/>
    <property type="match status" value="1"/>
</dbReference>
<evidence type="ECO:0000256" key="1">
    <source>
        <dbReference type="ARBA" id="ARBA00000900"/>
    </source>
</evidence>